<keyword evidence="2" id="KW-1185">Reference proteome</keyword>
<evidence type="ECO:0000313" key="1">
    <source>
        <dbReference type="EMBL" id="WVZ00931.1"/>
    </source>
</evidence>
<gene>
    <name evidence="1" type="ORF">V8G54_027000</name>
</gene>
<name>A0AAQ3RQZ0_VIGMU</name>
<reference evidence="1 2" key="1">
    <citation type="journal article" date="2023" name="Life. Sci Alliance">
        <title>Evolutionary insights into 3D genome organization and epigenetic landscape of Vigna mungo.</title>
        <authorList>
            <person name="Junaid A."/>
            <person name="Singh B."/>
            <person name="Bhatia S."/>
        </authorList>
    </citation>
    <scope>NUCLEOTIDE SEQUENCE [LARGE SCALE GENOMIC DNA]</scope>
    <source>
        <strain evidence="1">Urdbean</strain>
    </source>
</reference>
<dbReference type="AlphaFoldDB" id="A0AAQ3RQZ0"/>
<evidence type="ECO:0000313" key="2">
    <source>
        <dbReference type="Proteomes" id="UP001374535"/>
    </source>
</evidence>
<accession>A0AAQ3RQZ0</accession>
<dbReference type="Proteomes" id="UP001374535">
    <property type="component" value="Chromosome 8"/>
</dbReference>
<protein>
    <submittedName>
        <fullName evidence="1">Uncharacterized protein</fullName>
    </submittedName>
</protein>
<organism evidence="1 2">
    <name type="scientific">Vigna mungo</name>
    <name type="common">Black gram</name>
    <name type="synonym">Phaseolus mungo</name>
    <dbReference type="NCBI Taxonomy" id="3915"/>
    <lineage>
        <taxon>Eukaryota</taxon>
        <taxon>Viridiplantae</taxon>
        <taxon>Streptophyta</taxon>
        <taxon>Embryophyta</taxon>
        <taxon>Tracheophyta</taxon>
        <taxon>Spermatophyta</taxon>
        <taxon>Magnoliopsida</taxon>
        <taxon>eudicotyledons</taxon>
        <taxon>Gunneridae</taxon>
        <taxon>Pentapetalae</taxon>
        <taxon>rosids</taxon>
        <taxon>fabids</taxon>
        <taxon>Fabales</taxon>
        <taxon>Fabaceae</taxon>
        <taxon>Papilionoideae</taxon>
        <taxon>50 kb inversion clade</taxon>
        <taxon>NPAAA clade</taxon>
        <taxon>indigoferoid/millettioid clade</taxon>
        <taxon>Phaseoleae</taxon>
        <taxon>Vigna</taxon>
    </lineage>
</organism>
<dbReference type="EMBL" id="CP144693">
    <property type="protein sequence ID" value="WVZ00931.1"/>
    <property type="molecule type" value="Genomic_DNA"/>
</dbReference>
<proteinExistence type="predicted"/>
<sequence>MVYEARLKSEIQSLVFLNELVRAAPKPIYIPNQLTKQTYLSVEIVDYPYLASFGVENDPKLLIAPGLGLGPCPTKVFGVHACYHNGSSSSTHSNVELQSQGSVEFLLGQALLKHSCELCCENPSMCAMRMTRECCSLPGDSHSESCRYATDVGLVSLCKPCALCEKPKKVLVLGASSMPQGPKQANLMSVVGWDPMAKYYKPPRVDEVSLEQALEGDDSAA</sequence>